<gene>
    <name evidence="1" type="ORF">Trichorick_00925</name>
</gene>
<reference evidence="1 2" key="1">
    <citation type="submission" date="2022-10" db="EMBL/GenBank/DDBJ databases">
        <title>Host association and intracellularity evolved multiple times independently in the Rickettsiales.</title>
        <authorList>
            <person name="Castelli M."/>
            <person name="Nardi T."/>
            <person name="Gammuto L."/>
            <person name="Bellinzona G."/>
            <person name="Sabaneyeva E."/>
            <person name="Potekhin A."/>
            <person name="Serra V."/>
            <person name="Petroni G."/>
            <person name="Sassera D."/>
        </authorList>
    </citation>
    <scope>NUCLEOTIDE SEQUENCE [LARGE SCALE GENOMIC DNA]</scope>
    <source>
        <strain evidence="1 2">Kr 154-4</strain>
    </source>
</reference>
<dbReference type="Proteomes" id="UP001326613">
    <property type="component" value="Chromosome"/>
</dbReference>
<protein>
    <submittedName>
        <fullName evidence="1">Uncharacterized protein</fullName>
    </submittedName>
</protein>
<organism evidence="1 2">
    <name type="scientific">Candidatus Trichorickettsia mobilis</name>
    <dbReference type="NCBI Taxonomy" id="1346319"/>
    <lineage>
        <taxon>Bacteria</taxon>
        <taxon>Pseudomonadati</taxon>
        <taxon>Pseudomonadota</taxon>
        <taxon>Alphaproteobacteria</taxon>
        <taxon>Rickettsiales</taxon>
        <taxon>Rickettsiaceae</taxon>
        <taxon>Rickettsieae</taxon>
        <taxon>Candidatus Trichorickettsia</taxon>
    </lineage>
</organism>
<evidence type="ECO:0000313" key="1">
    <source>
        <dbReference type="EMBL" id="WPY01032.1"/>
    </source>
</evidence>
<keyword evidence="2" id="KW-1185">Reference proteome</keyword>
<dbReference type="RefSeq" id="WP_323737845.1">
    <property type="nucleotide sequence ID" value="NZ_CP112932.1"/>
</dbReference>
<proteinExistence type="predicted"/>
<evidence type="ECO:0000313" key="2">
    <source>
        <dbReference type="Proteomes" id="UP001326613"/>
    </source>
</evidence>
<sequence length="113" mass="12993">MINIREYIANNTYSVYQLGGNNASSLEAVKLRDDPVAVRVREGAQAQPLKVNVRLLEVSLRGSLAPWQSFLALFGLILDSYARLWFALNDDLYAVYINFRQLWRTGKLHLERH</sequence>
<accession>A0ABZ0UVB3</accession>
<name>A0ABZ0UVB3_9RICK</name>
<dbReference type="EMBL" id="CP112932">
    <property type="protein sequence ID" value="WPY01032.1"/>
    <property type="molecule type" value="Genomic_DNA"/>
</dbReference>